<dbReference type="AlphaFoldDB" id="A0A6P8AXU5"/>
<gene>
    <name evidence="3" type="ORF">PgNI_10639</name>
</gene>
<evidence type="ECO:0000313" key="3">
    <source>
        <dbReference type="RefSeq" id="XP_030979740.1"/>
    </source>
</evidence>
<proteinExistence type="predicted"/>
<feature type="compositionally biased region" description="Basic and acidic residues" evidence="1">
    <location>
        <begin position="34"/>
        <end position="55"/>
    </location>
</feature>
<accession>A0A6P8AXU5</accession>
<reference evidence="3" key="3">
    <citation type="submission" date="2025-08" db="UniProtKB">
        <authorList>
            <consortium name="RefSeq"/>
        </authorList>
    </citation>
    <scope>IDENTIFICATION</scope>
    <source>
        <strain evidence="3">NI907</strain>
    </source>
</reference>
<sequence>MPSFSILRRSAKARKQSVPGSDSTTHSDGSTSPDFKKETGVGSERERRGSARELIQDLINRSIRGASRSGSTSAASSSGNSNSTPSVGFALGATGGTPRRGRGKPCDVEPAKTGLASDHCMSTVVAQRASEHPVKSPTAMTHDNSMAWSSSGNPIHPKPIQQYLDGRVINIRSGWFLHQSYDEDSSETESVAGSNHFNAN</sequence>
<dbReference type="GeneID" id="41965518"/>
<dbReference type="Proteomes" id="UP000515153">
    <property type="component" value="Chromosome VII"/>
</dbReference>
<reference evidence="3" key="2">
    <citation type="submission" date="2019-10" db="EMBL/GenBank/DDBJ databases">
        <authorList>
            <consortium name="NCBI Genome Project"/>
        </authorList>
    </citation>
    <scope>NUCLEOTIDE SEQUENCE</scope>
    <source>
        <strain evidence="3">NI907</strain>
    </source>
</reference>
<name>A0A6P8AXU5_PYRGI</name>
<organism evidence="2 3">
    <name type="scientific">Pyricularia grisea</name>
    <name type="common">Crabgrass-specific blast fungus</name>
    <name type="synonym">Magnaporthe grisea</name>
    <dbReference type="NCBI Taxonomy" id="148305"/>
    <lineage>
        <taxon>Eukaryota</taxon>
        <taxon>Fungi</taxon>
        <taxon>Dikarya</taxon>
        <taxon>Ascomycota</taxon>
        <taxon>Pezizomycotina</taxon>
        <taxon>Sordariomycetes</taxon>
        <taxon>Sordariomycetidae</taxon>
        <taxon>Magnaporthales</taxon>
        <taxon>Pyriculariaceae</taxon>
        <taxon>Pyricularia</taxon>
    </lineage>
</organism>
<dbReference type="KEGG" id="pgri:PgNI_10639"/>
<reference evidence="2 3" key="1">
    <citation type="journal article" date="2019" name="Mol. Biol. Evol.">
        <title>Blast fungal genomes show frequent chromosomal changes, gene gains and losses, and effector gene turnover.</title>
        <authorList>
            <person name="Gomez Luciano L.B."/>
            <person name="Jason Tsai I."/>
            <person name="Chuma I."/>
            <person name="Tosa Y."/>
            <person name="Chen Y.H."/>
            <person name="Li J.Y."/>
            <person name="Li M.Y."/>
            <person name="Jade Lu M.Y."/>
            <person name="Nakayashiki H."/>
            <person name="Li W.H."/>
        </authorList>
    </citation>
    <scope>NUCLEOTIDE SEQUENCE [LARGE SCALE GENOMIC DNA]</scope>
    <source>
        <strain evidence="2 3">NI907</strain>
    </source>
</reference>
<feature type="compositionally biased region" description="Low complexity" evidence="1">
    <location>
        <begin position="59"/>
        <end position="84"/>
    </location>
</feature>
<evidence type="ECO:0000256" key="1">
    <source>
        <dbReference type="SAM" id="MobiDB-lite"/>
    </source>
</evidence>
<protein>
    <submittedName>
        <fullName evidence="3">Uncharacterized protein</fullName>
    </submittedName>
</protein>
<evidence type="ECO:0000313" key="2">
    <source>
        <dbReference type="Proteomes" id="UP000515153"/>
    </source>
</evidence>
<dbReference type="RefSeq" id="XP_030979740.1">
    <property type="nucleotide sequence ID" value="XM_031130612.1"/>
</dbReference>
<feature type="region of interest" description="Disordered" evidence="1">
    <location>
        <begin position="1"/>
        <end position="114"/>
    </location>
</feature>
<feature type="compositionally biased region" description="Low complexity" evidence="1">
    <location>
        <begin position="19"/>
        <end position="33"/>
    </location>
</feature>
<keyword evidence="2" id="KW-1185">Reference proteome</keyword>